<keyword evidence="5 9" id="KW-1133">Transmembrane helix</keyword>
<protein>
    <submittedName>
        <fullName evidence="10">Uncharacterized protein</fullName>
    </submittedName>
</protein>
<dbReference type="GO" id="GO:0004984">
    <property type="term" value="F:olfactory receptor activity"/>
    <property type="evidence" value="ECO:0007669"/>
    <property type="project" value="InterPro"/>
</dbReference>
<reference evidence="10" key="1">
    <citation type="submission" date="2018-04" db="EMBL/GenBank/DDBJ databases">
        <title>Transcriptome of Schizaphis graminum biotype I.</title>
        <authorList>
            <person name="Scully E.D."/>
            <person name="Geib S.M."/>
            <person name="Palmer N.A."/>
            <person name="Koch K."/>
            <person name="Bradshaw J."/>
            <person name="Heng-Moss T."/>
            <person name="Sarath G."/>
        </authorList>
    </citation>
    <scope>NUCLEOTIDE SEQUENCE</scope>
</reference>
<gene>
    <name evidence="10" type="ORF">g.121871</name>
</gene>
<evidence type="ECO:0000256" key="2">
    <source>
        <dbReference type="ARBA" id="ARBA00022606"/>
    </source>
</evidence>
<feature type="transmembrane region" description="Helical" evidence="9">
    <location>
        <begin position="38"/>
        <end position="60"/>
    </location>
</feature>
<sequence length="145" mass="16504">MKTVFEKPIFFFMIICGLFIGLASCLIIQVLQNFIHRLILALCVLSTMEGFQTIIIYCVYASNLYNSHDGTLNTLFDHRLLYSQNKSFNQLILIMMNRASIPLVIKAGSIFTVNLNLLVKILRFAYTVLNVLLTSINHQLIKTAV</sequence>
<name>A0A2S2NFP1_SCHGA</name>
<organism evidence="10">
    <name type="scientific">Schizaphis graminum</name>
    <name type="common">Green bug aphid</name>
    <dbReference type="NCBI Taxonomy" id="13262"/>
    <lineage>
        <taxon>Eukaryota</taxon>
        <taxon>Metazoa</taxon>
        <taxon>Ecdysozoa</taxon>
        <taxon>Arthropoda</taxon>
        <taxon>Hexapoda</taxon>
        <taxon>Insecta</taxon>
        <taxon>Pterygota</taxon>
        <taxon>Neoptera</taxon>
        <taxon>Paraneoptera</taxon>
        <taxon>Hemiptera</taxon>
        <taxon>Sternorrhyncha</taxon>
        <taxon>Aphidomorpha</taxon>
        <taxon>Aphidoidea</taxon>
        <taxon>Aphididae</taxon>
        <taxon>Aphidini</taxon>
        <taxon>Schizaphis</taxon>
    </lineage>
</organism>
<dbReference type="InterPro" id="IPR004117">
    <property type="entry name" value="7tm6_olfct_rcpt"/>
</dbReference>
<dbReference type="GO" id="GO:0007165">
    <property type="term" value="P:signal transduction"/>
    <property type="evidence" value="ECO:0007669"/>
    <property type="project" value="UniProtKB-KW"/>
</dbReference>
<evidence type="ECO:0000256" key="9">
    <source>
        <dbReference type="SAM" id="Phobius"/>
    </source>
</evidence>
<evidence type="ECO:0000313" key="10">
    <source>
        <dbReference type="EMBL" id="MBY15939.1"/>
    </source>
</evidence>
<proteinExistence type="predicted"/>
<evidence type="ECO:0000256" key="1">
    <source>
        <dbReference type="ARBA" id="ARBA00004141"/>
    </source>
</evidence>
<dbReference type="PROSITE" id="PS51257">
    <property type="entry name" value="PROKAR_LIPOPROTEIN"/>
    <property type="match status" value="1"/>
</dbReference>
<accession>A0A2S2NFP1</accession>
<evidence type="ECO:0000256" key="3">
    <source>
        <dbReference type="ARBA" id="ARBA00022692"/>
    </source>
</evidence>
<dbReference type="Pfam" id="PF02949">
    <property type="entry name" value="7tm_6"/>
    <property type="match status" value="1"/>
</dbReference>
<comment type="subcellular location">
    <subcellularLocation>
        <location evidence="1">Membrane</location>
        <topology evidence="1">Multi-pass membrane protein</topology>
    </subcellularLocation>
</comment>
<keyword evidence="3 9" id="KW-0812">Transmembrane</keyword>
<evidence type="ECO:0000256" key="6">
    <source>
        <dbReference type="ARBA" id="ARBA00023136"/>
    </source>
</evidence>
<dbReference type="GO" id="GO:0016020">
    <property type="term" value="C:membrane"/>
    <property type="evidence" value="ECO:0007669"/>
    <property type="project" value="UniProtKB-SubCell"/>
</dbReference>
<dbReference type="AlphaFoldDB" id="A0A2S2NFP1"/>
<evidence type="ECO:0000256" key="5">
    <source>
        <dbReference type="ARBA" id="ARBA00022989"/>
    </source>
</evidence>
<feature type="transmembrane region" description="Helical" evidence="9">
    <location>
        <begin position="9"/>
        <end position="32"/>
    </location>
</feature>
<evidence type="ECO:0000256" key="8">
    <source>
        <dbReference type="ARBA" id="ARBA00023224"/>
    </source>
</evidence>
<keyword evidence="4" id="KW-0552">Olfaction</keyword>
<keyword evidence="2" id="KW-0716">Sensory transduction</keyword>
<keyword evidence="8" id="KW-0807">Transducer</keyword>
<evidence type="ECO:0000256" key="7">
    <source>
        <dbReference type="ARBA" id="ARBA00023170"/>
    </source>
</evidence>
<dbReference type="GO" id="GO:0005549">
    <property type="term" value="F:odorant binding"/>
    <property type="evidence" value="ECO:0007669"/>
    <property type="project" value="InterPro"/>
</dbReference>
<keyword evidence="6 9" id="KW-0472">Membrane</keyword>
<dbReference type="EMBL" id="GGMR01003320">
    <property type="protein sequence ID" value="MBY15939.1"/>
    <property type="molecule type" value="Transcribed_RNA"/>
</dbReference>
<evidence type="ECO:0000256" key="4">
    <source>
        <dbReference type="ARBA" id="ARBA00022725"/>
    </source>
</evidence>
<keyword evidence="7" id="KW-0675">Receptor</keyword>